<keyword evidence="1" id="KW-0732">Signal</keyword>
<accession>A0A7V5PNJ0</accession>
<reference evidence="3" key="1">
    <citation type="journal article" date="2020" name="mSystems">
        <title>Genome- and Community-Level Interaction Insights into Carbon Utilization and Element Cycling Functions of Hydrothermarchaeota in Hydrothermal Sediment.</title>
        <authorList>
            <person name="Zhou Z."/>
            <person name="Liu Y."/>
            <person name="Xu W."/>
            <person name="Pan J."/>
            <person name="Luo Z.H."/>
            <person name="Li M."/>
        </authorList>
    </citation>
    <scope>NUCLEOTIDE SEQUENCE [LARGE SCALE GENOMIC DNA]</scope>
    <source>
        <strain evidence="3">HyVt-527</strain>
    </source>
</reference>
<dbReference type="InterPro" id="IPR026444">
    <property type="entry name" value="Secre_tail"/>
</dbReference>
<gene>
    <name evidence="3" type="ORF">ENJ89_03815</name>
</gene>
<evidence type="ECO:0000256" key="1">
    <source>
        <dbReference type="SAM" id="SignalP"/>
    </source>
</evidence>
<organism evidence="3">
    <name type="scientific">Caldithrix abyssi</name>
    <dbReference type="NCBI Taxonomy" id="187145"/>
    <lineage>
        <taxon>Bacteria</taxon>
        <taxon>Pseudomonadati</taxon>
        <taxon>Calditrichota</taxon>
        <taxon>Calditrichia</taxon>
        <taxon>Calditrichales</taxon>
        <taxon>Calditrichaceae</taxon>
        <taxon>Caldithrix</taxon>
    </lineage>
</organism>
<dbReference type="Pfam" id="PF18962">
    <property type="entry name" value="Por_Secre_tail"/>
    <property type="match status" value="1"/>
</dbReference>
<name>A0A7V5PNJ0_CALAY</name>
<protein>
    <submittedName>
        <fullName evidence="3">T9SS type A sorting domain-containing protein</fullName>
    </submittedName>
</protein>
<feature type="chain" id="PRO_5031160558" evidence="1">
    <location>
        <begin position="22"/>
        <end position="733"/>
    </location>
</feature>
<proteinExistence type="predicted"/>
<dbReference type="EMBL" id="DROD01000255">
    <property type="protein sequence ID" value="HHJ52298.1"/>
    <property type="molecule type" value="Genomic_DNA"/>
</dbReference>
<feature type="signal peptide" evidence="1">
    <location>
        <begin position="1"/>
        <end position="21"/>
    </location>
</feature>
<sequence>MTRLFTTLFVLMVFLASSAFARNVRVIKKANQFVPNQLNKRVKLIRPQEKIIPNSTVKVNNAVPKSGFVTPTKSRMVLNKNLAASTYAVQIDSSKNGYGWLDTGMRSVSRFKGVDAASSENIDVLLTAYRQAIPGDDATGHVGAHEIYVQNGLASATFYRAQQLEGTMEGIGARYTGAVALDQPFVFFNWYRDGDNSSTPAFSHPYLFVDWNGGYTQDGTFDWSAPDWQMDDGWLHPDLDAITDPFYPSGWKENRLWDGPTAVVKNPTSGEYQYASTLAEWVLDGETTQWGLRNDVVNLAAHYDATPGLEEMFYEWDDGNDPVIWDPENVQTGWRCIDMNSSGFGIIATAGILNYPPDSSLYYDTLNVTYATTNDYGVTWSAPDTLSYTTLGIPYYVHAQDSIITYWEVVGEDTVLRSYEGPTEIWLGDMDAIVDDNNNMYIAFEIFWGRPSDAHGIIVDDDYSGQWIAVYNQDSAKWKGAWISELNGTHVGDEYFPDRFIYFWGSEIDLSMDESGNIYAVWWDRRRTGIQLGTHPRYVGYDDGTDNRDYKTDAYVALSLDGGFHWTDSRNITDSPSIDEYELNVAKSADTRNDATIWFGFSIADSSKGDSLADAYVDLTNQVWIAEASGYFSPSNLDDNSGQSVRSYGLAQNYPNPFNPTTTIEFIPRASGKAHLTVYNSAGQKVKQVFNRYVAQGKKYRVNFDGSNLASGVYFYTLKVADKIETRKMVLLK</sequence>
<evidence type="ECO:0000313" key="3">
    <source>
        <dbReference type="EMBL" id="HHJ52298.1"/>
    </source>
</evidence>
<comment type="caution">
    <text evidence="3">The sequence shown here is derived from an EMBL/GenBank/DDBJ whole genome shotgun (WGS) entry which is preliminary data.</text>
</comment>
<feature type="domain" description="Secretion system C-terminal sorting" evidence="2">
    <location>
        <begin position="654"/>
        <end position="730"/>
    </location>
</feature>
<evidence type="ECO:0000259" key="2">
    <source>
        <dbReference type="Pfam" id="PF18962"/>
    </source>
</evidence>
<dbReference type="AlphaFoldDB" id="A0A7V5PNJ0"/>
<dbReference type="Gene3D" id="2.60.40.4070">
    <property type="match status" value="1"/>
</dbReference>
<dbReference type="NCBIfam" id="TIGR04183">
    <property type="entry name" value="Por_Secre_tail"/>
    <property type="match status" value="1"/>
</dbReference>
<dbReference type="Proteomes" id="UP000886124">
    <property type="component" value="Unassembled WGS sequence"/>
</dbReference>